<feature type="domain" description="Methyltransferase" evidence="2">
    <location>
        <begin position="48"/>
        <end position="137"/>
    </location>
</feature>
<evidence type="ECO:0000313" key="4">
    <source>
        <dbReference type="Proteomes" id="UP000050863"/>
    </source>
</evidence>
<evidence type="ECO:0000259" key="2">
    <source>
        <dbReference type="Pfam" id="PF13649"/>
    </source>
</evidence>
<dbReference type="GO" id="GO:0008168">
    <property type="term" value="F:methyltransferase activity"/>
    <property type="evidence" value="ECO:0007669"/>
    <property type="project" value="UniProtKB-KW"/>
</dbReference>
<comment type="caution">
    <text evidence="3">The sequence shown here is derived from an EMBL/GenBank/DDBJ whole genome shotgun (WGS) entry which is preliminary data.</text>
</comment>
<gene>
    <name evidence="3" type="ORF">CQ12_25785</name>
</gene>
<protein>
    <submittedName>
        <fullName evidence="3">Methyltransferase</fullName>
    </submittedName>
</protein>
<dbReference type="AlphaFoldDB" id="A0A0R3KG02"/>
<dbReference type="EMBL" id="LLXZ01000219">
    <property type="protein sequence ID" value="KRQ94202.1"/>
    <property type="molecule type" value="Genomic_DNA"/>
</dbReference>
<sequence>MASKEAEAIIDLYQRKALDWIESRARTKLIEKPWLDRFRALLPPAGPILDLGCGSAEPMAAYLIGLGHPVTGVDSSPAMIDACRKHFPRQEWIVADMRKLALQRRFSGILAWDSFFHLSYDDQRRMFPVFREHAAPGAALMFTSGPVHGEAIGNFGGEPLYHASLDPAEYRSLLDQIGFRVVSHVVEDSDCGGHTIWLAQLI</sequence>
<organism evidence="3 4">
    <name type="scientific">Bradyrhizobium jicamae</name>
    <dbReference type="NCBI Taxonomy" id="280332"/>
    <lineage>
        <taxon>Bacteria</taxon>
        <taxon>Pseudomonadati</taxon>
        <taxon>Pseudomonadota</taxon>
        <taxon>Alphaproteobacteria</taxon>
        <taxon>Hyphomicrobiales</taxon>
        <taxon>Nitrobacteraceae</taxon>
        <taxon>Bradyrhizobium</taxon>
    </lineage>
</organism>
<evidence type="ECO:0000313" key="3">
    <source>
        <dbReference type="EMBL" id="KRQ94202.1"/>
    </source>
</evidence>
<dbReference type="PANTHER" id="PTHR43861">
    <property type="entry name" value="TRANS-ACONITATE 2-METHYLTRANSFERASE-RELATED"/>
    <property type="match status" value="1"/>
</dbReference>
<dbReference type="Proteomes" id="UP000050863">
    <property type="component" value="Unassembled WGS sequence"/>
</dbReference>
<keyword evidence="3" id="KW-0489">Methyltransferase</keyword>
<dbReference type="InterPro" id="IPR041698">
    <property type="entry name" value="Methyltransf_25"/>
</dbReference>
<accession>A0A0R3KG02</accession>
<dbReference type="SUPFAM" id="SSF53335">
    <property type="entry name" value="S-adenosyl-L-methionine-dependent methyltransferases"/>
    <property type="match status" value="1"/>
</dbReference>
<dbReference type="Gene3D" id="3.40.50.150">
    <property type="entry name" value="Vaccinia Virus protein VP39"/>
    <property type="match status" value="1"/>
</dbReference>
<reference evidence="3 4" key="1">
    <citation type="submission" date="2014-03" db="EMBL/GenBank/DDBJ databases">
        <title>Bradyrhizobium valentinum sp. nov., isolated from effective nodules of Lupinus mariae-josephae, a lupine endemic of basic-lime soils in Eastern Spain.</title>
        <authorList>
            <person name="Duran D."/>
            <person name="Rey L."/>
            <person name="Navarro A."/>
            <person name="Busquets A."/>
            <person name="Imperial J."/>
            <person name="Ruiz-Argueso T."/>
        </authorList>
    </citation>
    <scope>NUCLEOTIDE SEQUENCE [LARGE SCALE GENOMIC DNA]</scope>
    <source>
        <strain evidence="3 4">PAC68</strain>
    </source>
</reference>
<dbReference type="InterPro" id="IPR029063">
    <property type="entry name" value="SAM-dependent_MTases_sf"/>
</dbReference>
<dbReference type="RefSeq" id="WP_057840521.1">
    <property type="nucleotide sequence ID" value="NZ_LLXZ01000219.1"/>
</dbReference>
<name>A0A0R3KG02_9BRAD</name>
<keyword evidence="1 3" id="KW-0808">Transferase</keyword>
<dbReference type="OrthoDB" id="9765084at2"/>
<dbReference type="GO" id="GO:0032259">
    <property type="term" value="P:methylation"/>
    <property type="evidence" value="ECO:0007669"/>
    <property type="project" value="UniProtKB-KW"/>
</dbReference>
<proteinExistence type="predicted"/>
<evidence type="ECO:0000256" key="1">
    <source>
        <dbReference type="ARBA" id="ARBA00022679"/>
    </source>
</evidence>
<dbReference type="Pfam" id="PF13649">
    <property type="entry name" value="Methyltransf_25"/>
    <property type="match status" value="1"/>
</dbReference>
<dbReference type="CDD" id="cd02440">
    <property type="entry name" value="AdoMet_MTases"/>
    <property type="match status" value="1"/>
</dbReference>
<keyword evidence="4" id="KW-1185">Reference proteome</keyword>
<dbReference type="STRING" id="280332.CQ12_25785"/>